<dbReference type="GO" id="GO:0005739">
    <property type="term" value="C:mitochondrion"/>
    <property type="evidence" value="ECO:0007669"/>
    <property type="project" value="TreeGrafter"/>
</dbReference>
<dbReference type="InterPro" id="IPR039657">
    <property type="entry name" value="Dimethylallyltransferase"/>
</dbReference>
<evidence type="ECO:0000256" key="8">
    <source>
        <dbReference type="ARBA" id="ARBA00052386"/>
    </source>
</evidence>
<dbReference type="InterPro" id="IPR027417">
    <property type="entry name" value="P-loop_NTPase"/>
</dbReference>
<dbReference type="KEGG" id="mnt:21407760"/>
<proteinExistence type="inferred from homology"/>
<sequence>MMSICKQLQPTVHIPPCGLNLEAFNSRRQTNKVVIVMGATGTGKSRLSVDLATRFHAEIVNSDKMQVYEGLEITTNKITKEEQCGVPHHLLGAVQNPNADFSADDFSDAASIAIESIVDHGRLPIIAGGSNSYIEHLVDVLDYSFRAKYECCFLWVDVSMPVLHPYVSKRVDEMVRNGMVEEVRKMFDPNASYSKGIRRAIGVPEFDRYFRDEKLYDEKTRARVLQEAINEIKDNTCKLACRQLGKIHRLRNRDGWTLHRLDATEVYRRRGNEAEQAWKRHVAAPSAAIVDEFLRSFAPAVKRHAMRVPAMAAAASH</sequence>
<organism evidence="11 12">
    <name type="scientific">Morus notabilis</name>
    <dbReference type="NCBI Taxonomy" id="981085"/>
    <lineage>
        <taxon>Eukaryota</taxon>
        <taxon>Viridiplantae</taxon>
        <taxon>Streptophyta</taxon>
        <taxon>Embryophyta</taxon>
        <taxon>Tracheophyta</taxon>
        <taxon>Spermatophyta</taxon>
        <taxon>Magnoliopsida</taxon>
        <taxon>eudicotyledons</taxon>
        <taxon>Gunneridae</taxon>
        <taxon>Pentapetalae</taxon>
        <taxon>rosids</taxon>
        <taxon>fabids</taxon>
        <taxon>Rosales</taxon>
        <taxon>Moraceae</taxon>
        <taxon>Moreae</taxon>
        <taxon>Morus</taxon>
    </lineage>
</organism>
<comment type="function">
    <text evidence="9">Involved in cytokinin biosynthesis. Catalyzes the transfer of an isopentenyl group from dimethylallyl diphosphate (DMAPP) to ATP and ADP.</text>
</comment>
<evidence type="ECO:0000256" key="7">
    <source>
        <dbReference type="ARBA" id="ARBA00051744"/>
    </source>
</evidence>
<dbReference type="OrthoDB" id="775260at2759"/>
<comment type="catalytic activity">
    <reaction evidence="7">
        <text>dimethylallyl diphosphate + ATP = N(6)-(dimethylallyl)adenosine 5'-triphosphate + diphosphate</text>
        <dbReference type="Rhea" id="RHEA:36331"/>
        <dbReference type="ChEBI" id="CHEBI:30616"/>
        <dbReference type="ChEBI" id="CHEBI:33019"/>
        <dbReference type="ChEBI" id="CHEBI:57623"/>
        <dbReference type="ChEBI" id="CHEBI:73532"/>
        <dbReference type="EC" id="2.5.1.112"/>
    </reaction>
</comment>
<keyword evidence="3" id="KW-0203">Cytokinin biosynthesis</keyword>
<dbReference type="EMBL" id="KE343721">
    <property type="protein sequence ID" value="EXB39347.1"/>
    <property type="molecule type" value="Genomic_DNA"/>
</dbReference>
<keyword evidence="6" id="KW-0809">Transit peptide</keyword>
<dbReference type="Pfam" id="PF01715">
    <property type="entry name" value="IPPT"/>
    <property type="match status" value="2"/>
</dbReference>
<keyword evidence="2 11" id="KW-0808">Transferase</keyword>
<evidence type="ECO:0000256" key="1">
    <source>
        <dbReference type="ARBA" id="ARBA00005842"/>
    </source>
</evidence>
<protein>
    <recommendedName>
        <fullName evidence="10">adenylate dimethylallyltransferase (ADP/ATP-dependent)</fullName>
        <ecNumber evidence="10">2.5.1.112</ecNumber>
    </recommendedName>
</protein>
<dbReference type="Proteomes" id="UP000030645">
    <property type="component" value="Unassembled WGS sequence"/>
</dbReference>
<accession>W9QT46</accession>
<dbReference type="Gene3D" id="3.40.50.300">
    <property type="entry name" value="P-loop containing nucleotide triphosphate hydrolases"/>
    <property type="match status" value="1"/>
</dbReference>
<evidence type="ECO:0000256" key="4">
    <source>
        <dbReference type="ARBA" id="ARBA00022741"/>
    </source>
</evidence>
<evidence type="ECO:0000256" key="5">
    <source>
        <dbReference type="ARBA" id="ARBA00022840"/>
    </source>
</evidence>
<evidence type="ECO:0000256" key="9">
    <source>
        <dbReference type="ARBA" id="ARBA00055191"/>
    </source>
</evidence>
<dbReference type="EC" id="2.5.1.112" evidence="10"/>
<dbReference type="SUPFAM" id="SSF52540">
    <property type="entry name" value="P-loop containing nucleoside triphosphate hydrolases"/>
    <property type="match status" value="1"/>
</dbReference>
<reference evidence="12" key="1">
    <citation type="submission" date="2013-01" db="EMBL/GenBank/DDBJ databases">
        <title>Draft Genome Sequence of a Mulberry Tree, Morus notabilis C.K. Schneid.</title>
        <authorList>
            <person name="He N."/>
            <person name="Zhao S."/>
        </authorList>
    </citation>
    <scope>NUCLEOTIDE SEQUENCE</scope>
</reference>
<dbReference type="GO" id="GO:0005524">
    <property type="term" value="F:ATP binding"/>
    <property type="evidence" value="ECO:0007669"/>
    <property type="project" value="UniProtKB-KW"/>
</dbReference>
<comment type="catalytic activity">
    <reaction evidence="8">
        <text>dimethylallyl diphosphate + ADP = N(6)-(dimethylallyl)adenosine 5'-diphosphate + diphosphate</text>
        <dbReference type="Rhea" id="RHEA:36327"/>
        <dbReference type="ChEBI" id="CHEBI:33019"/>
        <dbReference type="ChEBI" id="CHEBI:57623"/>
        <dbReference type="ChEBI" id="CHEBI:73533"/>
        <dbReference type="ChEBI" id="CHEBI:456216"/>
        <dbReference type="EC" id="2.5.1.112"/>
    </reaction>
</comment>
<keyword evidence="5" id="KW-0067">ATP-binding</keyword>
<evidence type="ECO:0000256" key="10">
    <source>
        <dbReference type="ARBA" id="ARBA00066838"/>
    </source>
</evidence>
<keyword evidence="4" id="KW-0547">Nucleotide-binding</keyword>
<evidence type="ECO:0000256" key="3">
    <source>
        <dbReference type="ARBA" id="ARBA00022712"/>
    </source>
</evidence>
<gene>
    <name evidence="11" type="ORF">L484_025042</name>
</gene>
<evidence type="ECO:0000256" key="2">
    <source>
        <dbReference type="ARBA" id="ARBA00022679"/>
    </source>
</evidence>
<evidence type="ECO:0000313" key="11">
    <source>
        <dbReference type="EMBL" id="EXB39347.1"/>
    </source>
</evidence>
<dbReference type="GO" id="GO:0006400">
    <property type="term" value="P:tRNA modification"/>
    <property type="evidence" value="ECO:0007669"/>
    <property type="project" value="TreeGrafter"/>
</dbReference>
<dbReference type="GO" id="GO:0009824">
    <property type="term" value="F:AMP dimethylallyltransferase activity"/>
    <property type="evidence" value="ECO:0007669"/>
    <property type="project" value="UniProtKB-ARBA"/>
</dbReference>
<dbReference type="AlphaFoldDB" id="W9QT46"/>
<evidence type="ECO:0000313" key="12">
    <source>
        <dbReference type="Proteomes" id="UP000030645"/>
    </source>
</evidence>
<keyword evidence="12" id="KW-1185">Reference proteome</keyword>
<dbReference type="PANTHER" id="PTHR11088:SF91">
    <property type="entry name" value="ADENYLATE ISOPENTENYLTRANSFERASE 3, CHLOROPLASTIC"/>
    <property type="match status" value="1"/>
</dbReference>
<dbReference type="GO" id="GO:0009691">
    <property type="term" value="P:cytokinin biosynthetic process"/>
    <property type="evidence" value="ECO:0007669"/>
    <property type="project" value="UniProtKB-KW"/>
</dbReference>
<evidence type="ECO:0000256" key="6">
    <source>
        <dbReference type="ARBA" id="ARBA00022946"/>
    </source>
</evidence>
<dbReference type="eggNOG" id="KOG1384">
    <property type="taxonomic scope" value="Eukaryota"/>
</dbReference>
<dbReference type="GO" id="GO:0052622">
    <property type="term" value="F:ATP/ADP dimethylallyltransferase activity"/>
    <property type="evidence" value="ECO:0007669"/>
    <property type="project" value="UniProtKB-EC"/>
</dbReference>
<dbReference type="Gene3D" id="1.10.287.890">
    <property type="entry name" value="Crystal structure of tRNA isopentenylpyrophosphate transferase (bh2366) domain"/>
    <property type="match status" value="1"/>
</dbReference>
<name>W9QT46_9ROSA</name>
<dbReference type="GO" id="GO:0052381">
    <property type="term" value="F:tRNA dimethylallyltransferase activity"/>
    <property type="evidence" value="ECO:0007669"/>
    <property type="project" value="TreeGrafter"/>
</dbReference>
<dbReference type="PANTHER" id="PTHR11088">
    <property type="entry name" value="TRNA DIMETHYLALLYLTRANSFERASE"/>
    <property type="match status" value="1"/>
</dbReference>
<dbReference type="FunFam" id="1.10.287.890:FF:000002">
    <property type="entry name" value="Adenylate isopentenyltransferase 5, chloroplastic"/>
    <property type="match status" value="1"/>
</dbReference>
<dbReference type="STRING" id="981085.W9QT46"/>
<comment type="similarity">
    <text evidence="1">Belongs to the IPP transferase family.</text>
</comment>